<feature type="domain" description="Putative auto-transporter adhesin head GIN" evidence="2">
    <location>
        <begin position="40"/>
        <end position="234"/>
    </location>
</feature>
<gene>
    <name evidence="3" type="ORF">H9X54_008990</name>
</gene>
<protein>
    <submittedName>
        <fullName evidence="3">DUF2807 domain-containing protein</fullName>
    </submittedName>
</protein>
<evidence type="ECO:0000256" key="1">
    <source>
        <dbReference type="SAM" id="SignalP"/>
    </source>
</evidence>
<evidence type="ECO:0000313" key="4">
    <source>
        <dbReference type="Proteomes" id="UP000759529"/>
    </source>
</evidence>
<dbReference type="PROSITE" id="PS51257">
    <property type="entry name" value="PROKAR_LIPOPROTEIN"/>
    <property type="match status" value="1"/>
</dbReference>
<dbReference type="Proteomes" id="UP000759529">
    <property type="component" value="Unassembled WGS sequence"/>
</dbReference>
<proteinExistence type="predicted"/>
<dbReference type="RefSeq" id="WP_187657545.1">
    <property type="nucleotide sequence ID" value="NZ_JACSOD020000480.1"/>
</dbReference>
<keyword evidence="1" id="KW-0732">Signal</keyword>
<organism evidence="3 4">
    <name type="scientific">Flavobacterium macrobrachii</name>
    <dbReference type="NCBI Taxonomy" id="591204"/>
    <lineage>
        <taxon>Bacteria</taxon>
        <taxon>Pseudomonadati</taxon>
        <taxon>Bacteroidota</taxon>
        <taxon>Flavobacteriia</taxon>
        <taxon>Flavobacteriales</taxon>
        <taxon>Flavobacteriaceae</taxon>
        <taxon>Flavobacterium</taxon>
    </lineage>
</organism>
<evidence type="ECO:0000259" key="2">
    <source>
        <dbReference type="Pfam" id="PF10988"/>
    </source>
</evidence>
<accession>A0ABS2CWU8</accession>
<keyword evidence="4" id="KW-1185">Reference proteome</keyword>
<sequence length="250" mass="28310">MKKLYLYIVALFFTVFACEKPSDCIESSGKTVTKEIPVQAFKKIKVYKGIEVIITEGLNYKVEIVAGENFIDNIEIKQNGDQLIFKDQTSCNWVRQYGKTKILVTTPTLEEVYSKTDRNISSNGILTFNDLSFISFDKDADGETGAGTGDFILNIDNQNLQIHNNNVSRFFITGKTENASFNFYFGDGRIETENFEAQFMQIYHRGSNDMIVKPIQKVTGILNSTGNVILKNTPPIVEIEELYQGKVIYN</sequence>
<comment type="caution">
    <text evidence="3">The sequence shown here is derived from an EMBL/GenBank/DDBJ whole genome shotgun (WGS) entry which is preliminary data.</text>
</comment>
<reference evidence="3 4" key="1">
    <citation type="submission" date="2021-02" db="EMBL/GenBank/DDBJ databases">
        <authorList>
            <person name="Jung H.S."/>
            <person name="Chun B.H."/>
            <person name="Jeon C.O."/>
        </authorList>
    </citation>
    <scope>NUCLEOTIDE SEQUENCE [LARGE SCALE GENOMIC DNA]</scope>
    <source>
        <strain evidence="3 4">LMG 25203</strain>
    </source>
</reference>
<dbReference type="Gene3D" id="2.160.20.120">
    <property type="match status" value="1"/>
</dbReference>
<dbReference type="InterPro" id="IPR021255">
    <property type="entry name" value="DUF2807"/>
</dbReference>
<name>A0ABS2CWU8_9FLAO</name>
<evidence type="ECO:0000313" key="3">
    <source>
        <dbReference type="EMBL" id="MBM6499430.1"/>
    </source>
</evidence>
<dbReference type="EMBL" id="JACSOD020000480">
    <property type="protein sequence ID" value="MBM6499430.1"/>
    <property type="molecule type" value="Genomic_DNA"/>
</dbReference>
<dbReference type="Pfam" id="PF10988">
    <property type="entry name" value="DUF2807"/>
    <property type="match status" value="1"/>
</dbReference>
<feature type="signal peptide" evidence="1">
    <location>
        <begin position="1"/>
        <end position="17"/>
    </location>
</feature>
<feature type="chain" id="PRO_5046581858" evidence="1">
    <location>
        <begin position="18"/>
        <end position="250"/>
    </location>
</feature>